<gene>
    <name evidence="1" type="ORF">J3A84_14790</name>
</gene>
<organism evidence="1 2">
    <name type="scientific">Proteiniclasticum aestuarii</name>
    <dbReference type="NCBI Taxonomy" id="2817862"/>
    <lineage>
        <taxon>Bacteria</taxon>
        <taxon>Bacillati</taxon>
        <taxon>Bacillota</taxon>
        <taxon>Clostridia</taxon>
        <taxon>Eubacteriales</taxon>
        <taxon>Clostridiaceae</taxon>
        <taxon>Proteiniclasticum</taxon>
    </lineage>
</organism>
<dbReference type="Proteomes" id="UP000664218">
    <property type="component" value="Unassembled WGS sequence"/>
</dbReference>
<accession>A0A939HEY5</accession>
<reference evidence="1" key="1">
    <citation type="submission" date="2021-03" db="EMBL/GenBank/DDBJ databases">
        <title>Proteiniclasticum marinus sp. nov., isolated from tidal flat sediment.</title>
        <authorList>
            <person name="Namirimu T."/>
            <person name="Yang J.-A."/>
            <person name="Yang S.-H."/>
            <person name="Kim Y.-J."/>
            <person name="Kwon K.K."/>
        </authorList>
    </citation>
    <scope>NUCLEOTIDE SEQUENCE</scope>
    <source>
        <strain evidence="1">SCR006</strain>
    </source>
</reference>
<dbReference type="EMBL" id="JAFNJU010000017">
    <property type="protein sequence ID" value="MBO1266300.1"/>
    <property type="molecule type" value="Genomic_DNA"/>
</dbReference>
<dbReference type="RefSeq" id="WP_207600826.1">
    <property type="nucleotide sequence ID" value="NZ_JAFNJU010000017.1"/>
</dbReference>
<keyword evidence="2" id="KW-1185">Reference proteome</keyword>
<name>A0A939HEY5_9CLOT</name>
<sequence length="332" mass="37152">MKGLFRLSSLAIMGMGKNTGKTSFLNLIIEEARVHHKEKVLALTSIGRDGEERDLVTKGDKPKIYISEGTLIATSEELLSRCDVTKEIMESTRIFSALGRIIIFRALSDGFVEIAGPSRSSDLLEIEKSMRRIEEHCLFIVDGALSRMSFSTRTEGAVLCTGVSVSQSQDKILEKTRNALKSLTLPVTKHSLPKEAGRAFVKNGNWERVQGELALSLGKEIRKVLSNDTEAIYIKGAATDQLFTELLADEHFRNRDFILADGTSLLISPEMMSRLSRRKISLQVVEEIRVEEIIVNPYDQGGFEVDIEKLIGRIQKETEIPVKSLRVWKEGK</sequence>
<evidence type="ECO:0000313" key="2">
    <source>
        <dbReference type="Proteomes" id="UP000664218"/>
    </source>
</evidence>
<comment type="caution">
    <text evidence="1">The sequence shown here is derived from an EMBL/GenBank/DDBJ whole genome shotgun (WGS) entry which is preliminary data.</text>
</comment>
<dbReference type="AlphaFoldDB" id="A0A939HEY5"/>
<evidence type="ECO:0000313" key="1">
    <source>
        <dbReference type="EMBL" id="MBO1266300.1"/>
    </source>
</evidence>
<protein>
    <submittedName>
        <fullName evidence="1">Uncharacterized protein</fullName>
    </submittedName>
</protein>
<proteinExistence type="predicted"/>